<dbReference type="Pfam" id="PF02470">
    <property type="entry name" value="MlaD"/>
    <property type="match status" value="1"/>
</dbReference>
<dbReference type="PANTHER" id="PTHR34675:SF1">
    <property type="entry name" value="PROTEIN TRIGALACTOSYLDIACYLGLYCEROL 2, CHLOROPLASTIC"/>
    <property type="match status" value="1"/>
</dbReference>
<dbReference type="EMBL" id="MK814624">
    <property type="protein sequence ID" value="QCI05308.1"/>
    <property type="molecule type" value="Genomic_DNA"/>
</dbReference>
<sequence length="156" mass="18202">MRGVNIGYIKTIQLHNYSVIALAHIYSQHILIPYNSIVETNHIGLFNNTVIDIIPIQKVKNINNINLFKSDCLSSQFLCNNNYIRGYRGLNYDDLVRAATRISQRFDDPRFFQLCYLFLQNLIDISDEVILAINYSSYIVSILIEFVEIYLIKYII</sequence>
<dbReference type="PANTHER" id="PTHR34675">
    <property type="entry name" value="PROTEIN TRIGALACTOSYLDIACYLGLYCEROL 2, CHLOROPLASTIC"/>
    <property type="match status" value="1"/>
</dbReference>
<proteinExistence type="predicted"/>
<organism evidence="2">
    <name type="scientific">Compsothamnion thuioides</name>
    <dbReference type="NCBI Taxonomy" id="3097386"/>
    <lineage>
        <taxon>Eukaryota</taxon>
        <taxon>Rhodophyta</taxon>
        <taxon>Florideophyceae</taxon>
        <taxon>Rhodymeniophycidae</taxon>
        <taxon>Ceramiales</taxon>
        <taxon>Ceramiaceae</taxon>
        <taxon>Compsothamnion</taxon>
    </lineage>
</organism>
<feature type="domain" description="Mce/MlaD" evidence="1">
    <location>
        <begin position="1"/>
        <end position="55"/>
    </location>
</feature>
<dbReference type="AlphaFoldDB" id="A0A4D6WRY3"/>
<dbReference type="InterPro" id="IPR003399">
    <property type="entry name" value="Mce/MlaD"/>
</dbReference>
<gene>
    <name evidence="2" type="primary">ycf22</name>
</gene>
<evidence type="ECO:0000313" key="2">
    <source>
        <dbReference type="EMBL" id="QCI05308.1"/>
    </source>
</evidence>
<reference evidence="2" key="1">
    <citation type="journal article" date="2019" name="Mol. Phylogenet. Evol.">
        <title>Morphological evolution and classification of the red algal order Ceramiales inferred using plastid phylogenomics.</title>
        <authorList>
            <person name="Diaz-Tapia P."/>
            <person name="Pasella M.M."/>
            <person name="Verbruggen H."/>
            <person name="Maggs C.A."/>
        </authorList>
    </citation>
    <scope>NUCLEOTIDE SEQUENCE</scope>
    <source>
        <strain evidence="2">PD2939_5</strain>
    </source>
</reference>
<geneLocation type="plastid" evidence="2"/>
<reference evidence="2" key="2">
    <citation type="submission" date="2019-04" db="EMBL/GenBank/DDBJ databases">
        <authorList>
            <person name="Pasella M."/>
        </authorList>
    </citation>
    <scope>NUCLEOTIDE SEQUENCE</scope>
    <source>
        <strain evidence="2">PD2939_5</strain>
    </source>
</reference>
<accession>A0A4D6WRY3</accession>
<name>A0A4D6WRY3_9FLOR</name>
<evidence type="ECO:0000259" key="1">
    <source>
        <dbReference type="Pfam" id="PF02470"/>
    </source>
</evidence>
<keyword evidence="2" id="KW-0934">Plastid</keyword>
<protein>
    <recommendedName>
        <fullName evidence="1">Mce/MlaD domain-containing protein</fullName>
    </recommendedName>
</protein>
<dbReference type="InterPro" id="IPR039342">
    <property type="entry name" value="TGD2-like"/>
</dbReference>